<dbReference type="EMBL" id="FNFO01000006">
    <property type="protein sequence ID" value="SDL55109.1"/>
    <property type="molecule type" value="Genomic_DNA"/>
</dbReference>
<gene>
    <name evidence="2" type="ORF">SAMN05421823_106296</name>
</gene>
<reference evidence="2 3" key="1">
    <citation type="submission" date="2016-10" db="EMBL/GenBank/DDBJ databases">
        <authorList>
            <person name="de Groot N.N."/>
        </authorList>
    </citation>
    <scope>NUCLEOTIDE SEQUENCE [LARGE SCALE GENOMIC DNA]</scope>
    <source>
        <strain evidence="2 3">DSM 25186</strain>
    </source>
</reference>
<dbReference type="Proteomes" id="UP000198510">
    <property type="component" value="Unassembled WGS sequence"/>
</dbReference>
<sequence length="610" mass="67339">MITFPLAPTSGWIVTGVATLVLAFACWREIRRPNRHRLAGRLLAVLGALTALLALLLRPALPQPRTPFDAILVTPHASPGVVDSLRQAHPRIAVFALDTFPGATLLPHLRYLVQQAPHVKHLYVVGDGLTAEDRTTADSLETTFLLNPLPSGLVRLALPEAVHQGDTLWIEGAFHHPDTTSTALLLAGPEGQLDSLSLTAPGVAEVALRTVVQNPGAFLYTLMTHDATGQADTLGQVPVQVLPRQPLRIVILNDFPQFETRYLKAWLAQDGHQVAVRTRISRDRFQREFLNRPQVALTSLSDALLAETDLVMLDGASLQALSGADRTRLRRAVQEDGLGVWVTMDDAAQRRRWPLDAFTLTRTRAETYTPAQTTALPRLPYAVSTDLGTYPLLPESASQAVAAYRYEGLGKVGVSLLTQTYPLLLEGHTEAYRMLHTRWVQALAKSPEARPQWDPAWAFVDQPVALTLRQALSDTVPVGRFSRHDAESTPFYLAQDPYLPDHWHGTLWPIMAGWHQLALAGDTLSQPCYVFPASAWSSLQRAQRIRSNERYTVQRQPAPPRPVVYQPEPIAPIWPFLVLLGCLTFLWLEPKLTAPARTPAARATQAHANA</sequence>
<keyword evidence="3" id="KW-1185">Reference proteome</keyword>
<keyword evidence="1" id="KW-0812">Transmembrane</keyword>
<evidence type="ECO:0000313" key="3">
    <source>
        <dbReference type="Proteomes" id="UP000198510"/>
    </source>
</evidence>
<keyword evidence="1" id="KW-1133">Transmembrane helix</keyword>
<protein>
    <submittedName>
        <fullName evidence="2">Uncharacterized protein</fullName>
    </submittedName>
</protein>
<evidence type="ECO:0000313" key="2">
    <source>
        <dbReference type="EMBL" id="SDL55109.1"/>
    </source>
</evidence>
<feature type="transmembrane region" description="Helical" evidence="1">
    <location>
        <begin position="38"/>
        <end position="57"/>
    </location>
</feature>
<organism evidence="2 3">
    <name type="scientific">Catalinimonas alkaloidigena</name>
    <dbReference type="NCBI Taxonomy" id="1075417"/>
    <lineage>
        <taxon>Bacteria</taxon>
        <taxon>Pseudomonadati</taxon>
        <taxon>Bacteroidota</taxon>
        <taxon>Cytophagia</taxon>
        <taxon>Cytophagales</taxon>
        <taxon>Catalimonadaceae</taxon>
        <taxon>Catalinimonas</taxon>
    </lineage>
</organism>
<accession>A0A1G9KZM4</accession>
<name>A0A1G9KZM4_9BACT</name>
<dbReference type="RefSeq" id="WP_143017344.1">
    <property type="nucleotide sequence ID" value="NZ_FNFO01000006.1"/>
</dbReference>
<feature type="transmembrane region" description="Helical" evidence="1">
    <location>
        <begin position="6"/>
        <end position="26"/>
    </location>
</feature>
<evidence type="ECO:0000256" key="1">
    <source>
        <dbReference type="SAM" id="Phobius"/>
    </source>
</evidence>
<dbReference type="OrthoDB" id="980086at2"/>
<proteinExistence type="predicted"/>
<dbReference type="AlphaFoldDB" id="A0A1G9KZM4"/>
<dbReference type="STRING" id="1075417.SAMN05421823_106296"/>
<keyword evidence="1" id="KW-0472">Membrane</keyword>